<keyword evidence="1" id="KW-0813">Transport</keyword>
<sequence>MQNSEFYAKCTLAGVAGVLLAAPLLSGSPRAGDVYLLDSIAVVVLGGTALSGGIGGVNRTLIGALIITVIRNGMNVVGLNIFAQQIVLGLILILAVALTMDRTKFPIIK</sequence>
<keyword evidence="3" id="KW-0812">Transmembrane</keyword>
<keyword evidence="2" id="KW-1003">Cell membrane</keyword>
<evidence type="ECO:0000313" key="4">
    <source>
        <dbReference type="EMBL" id="RLE07247.1"/>
    </source>
</evidence>
<feature type="transmembrane region" description="Helical" evidence="3">
    <location>
        <begin position="77"/>
        <end position="100"/>
    </location>
</feature>
<feature type="transmembrane region" description="Helical" evidence="3">
    <location>
        <begin position="6"/>
        <end position="27"/>
    </location>
</feature>
<dbReference type="EMBL" id="QMPZ01000183">
    <property type="protein sequence ID" value="RLE07247.1"/>
    <property type="molecule type" value="Genomic_DNA"/>
</dbReference>
<evidence type="ECO:0000256" key="3">
    <source>
        <dbReference type="SAM" id="Phobius"/>
    </source>
</evidence>
<gene>
    <name evidence="4" type="ORF">DRJ00_08480</name>
</gene>
<name>A0A497E1Q9_UNCAE</name>
<feature type="transmembrane region" description="Helical" evidence="3">
    <location>
        <begin position="34"/>
        <end position="57"/>
    </location>
</feature>
<protein>
    <recommendedName>
        <fullName evidence="6">ABC transporter permease</fullName>
    </recommendedName>
</protein>
<keyword evidence="2" id="KW-0997">Cell inner membrane</keyword>
<evidence type="ECO:0000256" key="2">
    <source>
        <dbReference type="ARBA" id="ARBA00022519"/>
    </source>
</evidence>
<dbReference type="AlphaFoldDB" id="A0A497E1Q9"/>
<keyword evidence="3" id="KW-1133">Transmembrane helix</keyword>
<organism evidence="4 5">
    <name type="scientific">Aerophobetes bacterium</name>
    <dbReference type="NCBI Taxonomy" id="2030807"/>
    <lineage>
        <taxon>Bacteria</taxon>
        <taxon>Candidatus Aerophobota</taxon>
    </lineage>
</organism>
<evidence type="ECO:0000256" key="1">
    <source>
        <dbReference type="ARBA" id="ARBA00022448"/>
    </source>
</evidence>
<proteinExistence type="predicted"/>
<evidence type="ECO:0000313" key="5">
    <source>
        <dbReference type="Proteomes" id="UP000279422"/>
    </source>
</evidence>
<keyword evidence="3" id="KW-0472">Membrane</keyword>
<dbReference type="Proteomes" id="UP000279422">
    <property type="component" value="Unassembled WGS sequence"/>
</dbReference>
<accession>A0A497E1Q9</accession>
<evidence type="ECO:0008006" key="6">
    <source>
        <dbReference type="Google" id="ProtNLM"/>
    </source>
</evidence>
<reference evidence="4 5" key="1">
    <citation type="submission" date="2018-06" db="EMBL/GenBank/DDBJ databases">
        <title>Extensive metabolic versatility and redundancy in microbially diverse, dynamic hydrothermal sediments.</title>
        <authorList>
            <person name="Dombrowski N."/>
            <person name="Teske A."/>
            <person name="Baker B.J."/>
        </authorList>
    </citation>
    <scope>NUCLEOTIDE SEQUENCE [LARGE SCALE GENOMIC DNA]</scope>
    <source>
        <strain evidence="4">B47_G16</strain>
    </source>
</reference>
<dbReference type="GO" id="GO:0005886">
    <property type="term" value="C:plasma membrane"/>
    <property type="evidence" value="ECO:0007669"/>
    <property type="project" value="TreeGrafter"/>
</dbReference>
<comment type="caution">
    <text evidence="4">The sequence shown here is derived from an EMBL/GenBank/DDBJ whole genome shotgun (WGS) entry which is preliminary data.</text>
</comment>
<dbReference type="PANTHER" id="PTHR32196:SF21">
    <property type="entry name" value="ABC TRANSPORTER PERMEASE PROTEIN YPHD-RELATED"/>
    <property type="match status" value="1"/>
</dbReference>
<dbReference type="PANTHER" id="PTHR32196">
    <property type="entry name" value="ABC TRANSPORTER PERMEASE PROTEIN YPHD-RELATED-RELATED"/>
    <property type="match status" value="1"/>
</dbReference>